<dbReference type="Proteomes" id="UP000028607">
    <property type="component" value="Unassembled WGS sequence"/>
</dbReference>
<keyword evidence="12" id="KW-1185">Reference proteome</keyword>
<evidence type="ECO:0000313" key="12">
    <source>
        <dbReference type="Proteomes" id="UP000028607"/>
    </source>
</evidence>
<keyword evidence="4" id="KW-0443">Lipid metabolism</keyword>
<dbReference type="OrthoDB" id="6187882at2"/>
<comment type="catalytic activity">
    <reaction evidence="5">
        <text>3-(methylsulfanyl)propanoate + ATP + CoA = 3-(methylsulfanyl)propanoyl-CoA + AMP + diphosphate</text>
        <dbReference type="Rhea" id="RHEA:43052"/>
        <dbReference type="ChEBI" id="CHEBI:30616"/>
        <dbReference type="ChEBI" id="CHEBI:33019"/>
        <dbReference type="ChEBI" id="CHEBI:49016"/>
        <dbReference type="ChEBI" id="CHEBI:57287"/>
        <dbReference type="ChEBI" id="CHEBI:82815"/>
        <dbReference type="ChEBI" id="CHEBI:456215"/>
        <dbReference type="EC" id="6.2.1.44"/>
    </reaction>
    <physiologicalReaction direction="left-to-right" evidence="5">
        <dbReference type="Rhea" id="RHEA:43053"/>
    </physiologicalReaction>
</comment>
<dbReference type="SUPFAM" id="SSF56801">
    <property type="entry name" value="Acetyl-CoA synthetase-like"/>
    <property type="match status" value="1"/>
</dbReference>
<dbReference type="Pfam" id="PF13193">
    <property type="entry name" value="AMP-binding_C"/>
    <property type="match status" value="1"/>
</dbReference>
<protein>
    <recommendedName>
        <fullName evidence="7">3-methylmercaptopropionyl-CoA ligase</fullName>
        <ecNumber evidence="6">6.2.1.44</ecNumber>
    </recommendedName>
</protein>
<dbReference type="InterPro" id="IPR000873">
    <property type="entry name" value="AMP-dep_synth/lig_dom"/>
</dbReference>
<dbReference type="STRING" id="1317124.DW2_02809"/>
<name>A0A085TZQ9_9RHOB</name>
<dbReference type="Gene3D" id="3.30.300.30">
    <property type="match status" value="1"/>
</dbReference>
<dbReference type="GO" id="GO:0006631">
    <property type="term" value="P:fatty acid metabolic process"/>
    <property type="evidence" value="ECO:0007669"/>
    <property type="project" value="UniProtKB-KW"/>
</dbReference>
<dbReference type="AlphaFoldDB" id="A0A085TZQ9"/>
<keyword evidence="2" id="KW-0436">Ligase</keyword>
<reference evidence="12" key="1">
    <citation type="submission" date="2013-04" db="EMBL/GenBank/DDBJ databases">
        <title>Thioclava sp. 13D2W-2 Genome Sequencing.</title>
        <authorList>
            <person name="Lai Q."/>
            <person name="Li G."/>
            <person name="Shao Z."/>
        </authorList>
    </citation>
    <scope>NUCLEOTIDE SEQUENCE [LARGE SCALE GENOMIC DNA]</scope>
    <source>
        <strain evidence="12">13D2W-2</strain>
    </source>
</reference>
<dbReference type="PANTHER" id="PTHR43859">
    <property type="entry name" value="ACYL-ACTIVATING ENZYME"/>
    <property type="match status" value="1"/>
</dbReference>
<organism evidence="11 12">
    <name type="scientific">Thioclava atlantica</name>
    <dbReference type="NCBI Taxonomy" id="1317124"/>
    <lineage>
        <taxon>Bacteria</taxon>
        <taxon>Pseudomonadati</taxon>
        <taxon>Pseudomonadota</taxon>
        <taxon>Alphaproteobacteria</taxon>
        <taxon>Rhodobacterales</taxon>
        <taxon>Paracoccaceae</taxon>
        <taxon>Thioclava</taxon>
    </lineage>
</organism>
<dbReference type="InterPro" id="IPR042099">
    <property type="entry name" value="ANL_N_sf"/>
</dbReference>
<keyword evidence="3" id="KW-0276">Fatty acid metabolism</keyword>
<comment type="caution">
    <text evidence="11">The sequence shown here is derived from an EMBL/GenBank/DDBJ whole genome shotgun (WGS) entry which is preliminary data.</text>
</comment>
<feature type="domain" description="AMP-dependent synthetase/ligase" evidence="9">
    <location>
        <begin position="32"/>
        <end position="404"/>
    </location>
</feature>
<dbReference type="EC" id="6.2.1.44" evidence="6"/>
<evidence type="ECO:0000256" key="6">
    <source>
        <dbReference type="ARBA" id="ARBA00066616"/>
    </source>
</evidence>
<dbReference type="eggNOG" id="COG0318">
    <property type="taxonomic scope" value="Bacteria"/>
</dbReference>
<evidence type="ECO:0000313" key="11">
    <source>
        <dbReference type="EMBL" id="KFE36206.1"/>
    </source>
</evidence>
<dbReference type="PROSITE" id="PS00455">
    <property type="entry name" value="AMP_BINDING"/>
    <property type="match status" value="1"/>
</dbReference>
<evidence type="ECO:0000256" key="8">
    <source>
        <dbReference type="SAM" id="MobiDB-lite"/>
    </source>
</evidence>
<evidence type="ECO:0000259" key="9">
    <source>
        <dbReference type="Pfam" id="PF00501"/>
    </source>
</evidence>
<evidence type="ECO:0000256" key="2">
    <source>
        <dbReference type="ARBA" id="ARBA00022598"/>
    </source>
</evidence>
<dbReference type="InterPro" id="IPR025110">
    <property type="entry name" value="AMP-bd_C"/>
</dbReference>
<dbReference type="PANTHER" id="PTHR43859:SF4">
    <property type="entry name" value="BUTANOATE--COA LIGASE AAE1-RELATED"/>
    <property type="match status" value="1"/>
</dbReference>
<dbReference type="FunFam" id="3.30.300.30:FF:000008">
    <property type="entry name" value="2,3-dihydroxybenzoate-AMP ligase"/>
    <property type="match status" value="1"/>
</dbReference>
<feature type="domain" description="AMP-binding enzyme C-terminal" evidence="10">
    <location>
        <begin position="454"/>
        <end position="528"/>
    </location>
</feature>
<comment type="similarity">
    <text evidence="1">Belongs to the ATP-dependent AMP-binding enzyme family.</text>
</comment>
<evidence type="ECO:0000256" key="7">
    <source>
        <dbReference type="ARBA" id="ARBA00067668"/>
    </source>
</evidence>
<feature type="region of interest" description="Disordered" evidence="8">
    <location>
        <begin position="1"/>
        <end position="20"/>
    </location>
</feature>
<evidence type="ECO:0000256" key="5">
    <source>
        <dbReference type="ARBA" id="ARBA00051915"/>
    </source>
</evidence>
<evidence type="ECO:0000256" key="3">
    <source>
        <dbReference type="ARBA" id="ARBA00022832"/>
    </source>
</evidence>
<dbReference type="Gene3D" id="3.40.50.12780">
    <property type="entry name" value="N-terminal domain of ligase-like"/>
    <property type="match status" value="1"/>
</dbReference>
<dbReference type="RefSeq" id="WP_051855228.1">
    <property type="nucleotide sequence ID" value="NZ_AQRC01000002.1"/>
</dbReference>
<gene>
    <name evidence="11" type="ORF">DW2_02809</name>
</gene>
<dbReference type="EMBL" id="AQRC01000002">
    <property type="protein sequence ID" value="KFE36206.1"/>
    <property type="molecule type" value="Genomic_DNA"/>
</dbReference>
<evidence type="ECO:0000259" key="10">
    <source>
        <dbReference type="Pfam" id="PF13193"/>
    </source>
</evidence>
<evidence type="ECO:0000256" key="4">
    <source>
        <dbReference type="ARBA" id="ARBA00023098"/>
    </source>
</evidence>
<sequence length="547" mass="58110">MADDPQALLNDQPHLAPRAANHRPLSPLDFLDRALNVFPSRRAVIWRGRAWSYAEFGEIVARLAAYLRAEGIGPGDVVSIIAPNRPEMLAAHYAVPLVGGVLNAINTRLDAEVVSYILTHAGSRLLLADAGSAELAAQAAQEAGVPGVILAEPGPGQGQGQGLDLFSGPAPDLGDVMAHVGEEWQPICLNYTSGTTGHPKGVVYHHRGAYLNALGNVLALGLGKDSVYLWTLPMFHCNGWCHTWAVTAAGGTHVCLDRVDPGEIFEAIAAHGVSHMACAPVVLYMLLNDPARAARGPDAPKVTVASGGAAPSVALISGLEEIGFDFLHLYGLTESFGPATLCAPPPEETPDAASRAARLSRQGHRHVTASRVRIADEAGAELPADGAAMGEITLRGNTLMAGYWRDPEATEAAFAGGVFHTGDLATRHPNGEIEIRDRAKDIIISGGENISSLEVENALHRHPSVLLAAVVAAPDPKWGDIPCAFVELKPGASVTAEELRLFCRDHLAHYKVPRRFGFVELPRTATGKIQKFVLRELARASDEEAQR</sequence>
<evidence type="ECO:0000256" key="1">
    <source>
        <dbReference type="ARBA" id="ARBA00006432"/>
    </source>
</evidence>
<proteinExistence type="inferred from homology"/>
<accession>A0A085TZQ9</accession>
<dbReference type="InterPro" id="IPR020845">
    <property type="entry name" value="AMP-binding_CS"/>
</dbReference>
<dbReference type="PATRIC" id="fig|1317124.6.peg.560"/>
<dbReference type="GO" id="GO:0016874">
    <property type="term" value="F:ligase activity"/>
    <property type="evidence" value="ECO:0007669"/>
    <property type="project" value="UniProtKB-KW"/>
</dbReference>
<dbReference type="InterPro" id="IPR045851">
    <property type="entry name" value="AMP-bd_C_sf"/>
</dbReference>
<dbReference type="Pfam" id="PF00501">
    <property type="entry name" value="AMP-binding"/>
    <property type="match status" value="1"/>
</dbReference>
<reference evidence="11 12" key="2">
    <citation type="journal article" date="2015" name="Antonie Van Leeuwenhoek">
        <title>Thioclava indica sp. nov., isolated from surface seawater of the Indian Ocean.</title>
        <authorList>
            <person name="Liu Y."/>
            <person name="Lai Q."/>
            <person name="Du J."/>
            <person name="Xu H."/>
            <person name="Jiang L."/>
            <person name="Shao Z."/>
        </authorList>
    </citation>
    <scope>NUCLEOTIDE SEQUENCE [LARGE SCALE GENOMIC DNA]</scope>
    <source>
        <strain evidence="11 12">13D2W-2</strain>
    </source>
</reference>